<organism evidence="1 2">
    <name type="scientific">Acetobacter pasteurianus subsp. pasteurianus</name>
    <dbReference type="NCBI Taxonomy" id="481145"/>
    <lineage>
        <taxon>Bacteria</taxon>
        <taxon>Pseudomonadati</taxon>
        <taxon>Pseudomonadota</taxon>
        <taxon>Alphaproteobacteria</taxon>
        <taxon>Acetobacterales</taxon>
        <taxon>Acetobacteraceae</taxon>
        <taxon>Acetobacter</taxon>
    </lineage>
</organism>
<sequence length="67" mass="7594">MRTREEQLEEMAATISDLASNGLCVSYELIKHWVDQAEERARAECAADTRRLDYLDSGCGGSEWIRS</sequence>
<protein>
    <submittedName>
        <fullName evidence="1">Uncharacterized protein</fullName>
    </submittedName>
</protein>
<evidence type="ECO:0000313" key="2">
    <source>
        <dbReference type="Proteomes" id="UP000196205"/>
    </source>
</evidence>
<dbReference type="Proteomes" id="UP000196205">
    <property type="component" value="Chromosome"/>
</dbReference>
<evidence type="ECO:0000313" key="1">
    <source>
        <dbReference type="EMBL" id="ARW48695.1"/>
    </source>
</evidence>
<proteinExistence type="predicted"/>
<accession>A0A1Y0YCK2</accession>
<dbReference type="RefSeq" id="WP_157668589.1">
    <property type="nucleotide sequence ID" value="NZ_CP021509.1"/>
</dbReference>
<name>A0A1Y0YCK2_ACEPA</name>
<dbReference type="EMBL" id="CP021509">
    <property type="protein sequence ID" value="ARW48695.1"/>
    <property type="molecule type" value="Genomic_DNA"/>
</dbReference>
<reference evidence="1 2" key="1">
    <citation type="submission" date="2017-05" db="EMBL/GenBank/DDBJ databases">
        <title>Genome sequence of Acetobacter pasteurianus subsp. pasteurianus strain SRCM101342.</title>
        <authorList>
            <person name="Cho S.H."/>
        </authorList>
    </citation>
    <scope>NUCLEOTIDE SEQUENCE [LARGE SCALE GENOMIC DNA]</scope>
    <source>
        <strain evidence="1 2">SRCM101342</strain>
    </source>
</reference>
<dbReference type="AlphaFoldDB" id="A0A1Y0YCK2"/>
<gene>
    <name evidence="1" type="ORF">S1001342_02396</name>
</gene>